<proteinExistence type="predicted"/>
<gene>
    <name evidence="2" type="primary">yjeI</name>
    <name evidence="2" type="ORF">GTPT_1006</name>
</gene>
<dbReference type="eggNOG" id="ENOG50316V4">
    <property type="taxonomic scope" value="Bacteria"/>
</dbReference>
<dbReference type="Pfam" id="PF13698">
    <property type="entry name" value="DUF4156"/>
    <property type="match status" value="1"/>
</dbReference>
<dbReference type="OrthoDB" id="6415152at2"/>
<keyword evidence="1" id="KW-0732">Signal</keyword>
<evidence type="ECO:0000313" key="2">
    <source>
        <dbReference type="EMBL" id="KFD21066.1"/>
    </source>
</evidence>
<dbReference type="RefSeq" id="WP_025901068.1">
    <property type="nucleotide sequence ID" value="NZ_ATMJ01000052.1"/>
</dbReference>
<dbReference type="Proteomes" id="UP000028602">
    <property type="component" value="Unassembled WGS sequence"/>
</dbReference>
<dbReference type="PROSITE" id="PS51257">
    <property type="entry name" value="PROKAR_LIPOPROTEIN"/>
    <property type="match status" value="1"/>
</dbReference>
<protein>
    <submittedName>
        <fullName evidence="2">Putative membrane protein</fullName>
    </submittedName>
</protein>
<sequence length="117" mass="12040">MRLQISAAVFFSAALLTGCSTAGNQLTSGGQDVRFVDEQPAAQCKFLGTLTGEQSNWLSSQGTEGGSSMRGAANDLRNKAAAMGGNVIYGASTPGLSVISNFVPLATKMSGQIYKCP</sequence>
<dbReference type="InterPro" id="IPR025294">
    <property type="entry name" value="DUF4156"/>
</dbReference>
<reference evidence="2 3" key="1">
    <citation type="submission" date="2014-05" db="EMBL/GenBank/DDBJ databases">
        <title>ATOL: Assembling a taxonomically balanced genome-scale reconstruction of the evolutionary history of the Enterobacteriaceae.</title>
        <authorList>
            <person name="Plunkett G.III."/>
            <person name="Neeno-Eckwall E.C."/>
            <person name="Glasner J.D."/>
            <person name="Perna N.T."/>
        </authorList>
    </citation>
    <scope>NUCLEOTIDE SEQUENCE [LARGE SCALE GENOMIC DNA]</scope>
    <source>
        <strain evidence="2 3">ATCC 33301</strain>
    </source>
</reference>
<comment type="caution">
    <text evidence="2">The sequence shown here is derived from an EMBL/GenBank/DDBJ whole genome shotgun (WGS) entry which is preliminary data.</text>
</comment>
<evidence type="ECO:0000313" key="3">
    <source>
        <dbReference type="Proteomes" id="UP000028602"/>
    </source>
</evidence>
<evidence type="ECO:0000256" key="1">
    <source>
        <dbReference type="SAM" id="SignalP"/>
    </source>
</evidence>
<dbReference type="AlphaFoldDB" id="A0A085JKS0"/>
<dbReference type="EMBL" id="JMPR01000018">
    <property type="protein sequence ID" value="KFD21066.1"/>
    <property type="molecule type" value="Genomic_DNA"/>
</dbReference>
<accession>A0A085JKS0</accession>
<feature type="chain" id="PRO_5001793690" evidence="1">
    <location>
        <begin position="23"/>
        <end position="117"/>
    </location>
</feature>
<name>A0A085JKS0_9GAMM</name>
<feature type="signal peptide" evidence="1">
    <location>
        <begin position="1"/>
        <end position="22"/>
    </location>
</feature>
<keyword evidence="3" id="KW-1185">Reference proteome</keyword>
<organism evidence="2 3">
    <name type="scientific">Tatumella ptyseos ATCC 33301</name>
    <dbReference type="NCBI Taxonomy" id="1005995"/>
    <lineage>
        <taxon>Bacteria</taxon>
        <taxon>Pseudomonadati</taxon>
        <taxon>Pseudomonadota</taxon>
        <taxon>Gammaproteobacteria</taxon>
        <taxon>Enterobacterales</taxon>
        <taxon>Erwiniaceae</taxon>
        <taxon>Tatumella</taxon>
    </lineage>
</organism>